<dbReference type="Gene3D" id="3.40.50.620">
    <property type="entry name" value="HUPs"/>
    <property type="match status" value="1"/>
</dbReference>
<dbReference type="Gene3D" id="3.60.20.10">
    <property type="entry name" value="Glutamine Phosphoribosylpyrophosphate, subunit 1, domain 1"/>
    <property type="match status" value="1"/>
</dbReference>
<dbReference type="NCBIfam" id="TIGR01536">
    <property type="entry name" value="asn_synth_AEB"/>
    <property type="match status" value="1"/>
</dbReference>
<evidence type="ECO:0000256" key="2">
    <source>
        <dbReference type="ARBA" id="ARBA00005752"/>
    </source>
</evidence>
<feature type="binding site" evidence="9">
    <location>
        <position position="299"/>
    </location>
    <ligand>
        <name>ATP</name>
        <dbReference type="ChEBI" id="CHEBI:30616"/>
    </ligand>
</feature>
<dbReference type="PROSITE" id="PS51278">
    <property type="entry name" value="GATASE_TYPE_2"/>
    <property type="match status" value="1"/>
</dbReference>
<dbReference type="InterPro" id="IPR051786">
    <property type="entry name" value="ASN_synthetase/amidase"/>
</dbReference>
<comment type="pathway">
    <text evidence="1">Amino-acid biosynthesis; L-asparagine biosynthesis; L-asparagine from L-aspartate (L-Gln route): step 1/1.</text>
</comment>
<evidence type="ECO:0000256" key="8">
    <source>
        <dbReference type="PIRSR" id="PIRSR001589-1"/>
    </source>
</evidence>
<dbReference type="GO" id="GO:0005829">
    <property type="term" value="C:cytosol"/>
    <property type="evidence" value="ECO:0007669"/>
    <property type="project" value="TreeGrafter"/>
</dbReference>
<comment type="caution">
    <text evidence="11">The sequence shown here is derived from an EMBL/GenBank/DDBJ whole genome shotgun (WGS) entry which is preliminary data.</text>
</comment>
<feature type="binding site" evidence="9">
    <location>
        <position position="109"/>
    </location>
    <ligand>
        <name>L-glutamine</name>
        <dbReference type="ChEBI" id="CHEBI:58359"/>
    </ligand>
</feature>
<dbReference type="GO" id="GO:0005524">
    <property type="term" value="F:ATP binding"/>
    <property type="evidence" value="ECO:0007669"/>
    <property type="project" value="UniProtKB-KW"/>
</dbReference>
<dbReference type="Pfam" id="PF13537">
    <property type="entry name" value="GATase_7"/>
    <property type="match status" value="1"/>
</dbReference>
<dbReference type="GO" id="GO:0004066">
    <property type="term" value="F:asparagine synthase (glutamine-hydrolyzing) activity"/>
    <property type="evidence" value="ECO:0007669"/>
    <property type="project" value="UniProtKB-EC"/>
</dbReference>
<evidence type="ECO:0000313" key="11">
    <source>
        <dbReference type="EMBL" id="KIL97712.1"/>
    </source>
</evidence>
<dbReference type="Pfam" id="PF00733">
    <property type="entry name" value="Asn_synthase"/>
    <property type="match status" value="1"/>
</dbReference>
<protein>
    <recommendedName>
        <fullName evidence="3">asparagine synthase (glutamine-hydrolyzing)</fullName>
        <ecNumber evidence="3">6.3.5.4</ecNumber>
    </recommendedName>
</protein>
<keyword evidence="6 8" id="KW-0315">Glutamine amidotransferase</keyword>
<evidence type="ECO:0000256" key="6">
    <source>
        <dbReference type="ARBA" id="ARBA00022962"/>
    </source>
</evidence>
<keyword evidence="8" id="KW-0028">Amino-acid biosynthesis</keyword>
<dbReference type="InterPro" id="IPR006426">
    <property type="entry name" value="Asn_synth_AEB"/>
</dbReference>
<evidence type="ECO:0000256" key="5">
    <source>
        <dbReference type="ARBA" id="ARBA00022840"/>
    </source>
</evidence>
<sequence>MAGGGVGLMCGLAGLFLPRHAALAEADIAAMLRVMRHRGPDGTGIHLSDDRRFQAGFTRLAIIDLATGDQPLVRNGGETVLLGNGEVYNYRELRAELAAKGHTFLTQGDMEAALESFMAKGRDFVHDLNGMYALAILERDDHRLTLVLDRLGIKPLYWARLGNGGILFASEIKALFASGLLRPLVDEVSVAAYLAHGYVPAPATLYKGVSKLPPGSIMSVDASGEVQIERYWRAAAATDLPGDEAGIRAHLVSILDDAVGLQLRSDVPVGAMLSGGLDSGLLVALAARRLDRPLKTYTVRFLGARVDETPLAAQVAERYGTDHTVFELETGSAAQLLPRLVWHADEPLADASLLPNHLINEVIGKETRVVLNGTGGDELFGGYGRYFQLPVEARWLRLPRPLRKAAEAMIGLGNPFLAWQLARAEKFGRDRGGYLHDHCALFPPPMAKLLGCTLPWPIPAQAAFADEYAGPLDSAALYAELNTYLPEDLLTLLDRTTMAHSVEGRVPLLDHRMVEAALAVPPHIRNPGGRQKALERAIAAEYLPDSLLSAPKQGFASPVPAWFESGGLAPLARRLLTSRRALERGWWSREGVERLLAQPGRHAFRLYSLLVLELTVRIHVEGAFAEAPAFGLAEMAEGEDAPCAA</sequence>
<dbReference type="SUPFAM" id="SSF56235">
    <property type="entry name" value="N-terminal nucleophile aminohydrolases (Ntn hydrolases)"/>
    <property type="match status" value="1"/>
</dbReference>
<keyword evidence="5 9" id="KW-0067">ATP-binding</keyword>
<evidence type="ECO:0000256" key="9">
    <source>
        <dbReference type="PIRSR" id="PIRSR001589-2"/>
    </source>
</evidence>
<dbReference type="InterPro" id="IPR014729">
    <property type="entry name" value="Rossmann-like_a/b/a_fold"/>
</dbReference>
<reference evidence="11 12" key="1">
    <citation type="submission" date="2015-01" db="EMBL/GenBank/DDBJ databases">
        <title>Genome Sequence of Magnetospirillum magnetotacticum Strain MS-1.</title>
        <authorList>
            <person name="Marinov G.K."/>
            <person name="Smalley M.D."/>
            <person name="DeSalvo G."/>
        </authorList>
    </citation>
    <scope>NUCLEOTIDE SEQUENCE [LARGE SCALE GENOMIC DNA]</scope>
    <source>
        <strain evidence="11 12">MS-1</strain>
    </source>
</reference>
<dbReference type="EMBL" id="JXSL01000030">
    <property type="protein sequence ID" value="KIL97712.1"/>
    <property type="molecule type" value="Genomic_DNA"/>
</dbReference>
<dbReference type="InterPro" id="IPR033738">
    <property type="entry name" value="AsnB_N"/>
</dbReference>
<dbReference type="PIRSF" id="PIRSF001589">
    <property type="entry name" value="Asn_synthetase_glu-h"/>
    <property type="match status" value="1"/>
</dbReference>
<evidence type="ECO:0000256" key="3">
    <source>
        <dbReference type="ARBA" id="ARBA00012737"/>
    </source>
</evidence>
<dbReference type="SUPFAM" id="SSF52402">
    <property type="entry name" value="Adenine nucleotide alpha hydrolases-like"/>
    <property type="match status" value="1"/>
</dbReference>
<evidence type="ECO:0000256" key="1">
    <source>
        <dbReference type="ARBA" id="ARBA00005187"/>
    </source>
</evidence>
<dbReference type="PANTHER" id="PTHR43284">
    <property type="entry name" value="ASPARAGINE SYNTHETASE (GLUTAMINE-HYDROLYZING)"/>
    <property type="match status" value="1"/>
</dbReference>
<keyword evidence="8" id="KW-0061">Asparagine biosynthesis</keyword>
<dbReference type="Proteomes" id="UP000031971">
    <property type="component" value="Unassembled WGS sequence"/>
</dbReference>
<name>A0A0C2U890_PARME</name>
<dbReference type="STRING" id="272627.CCC_00773"/>
<dbReference type="CDD" id="cd01991">
    <property type="entry name" value="Asn_synthase_B_C"/>
    <property type="match status" value="1"/>
</dbReference>
<accession>A0A0C2U890</accession>
<feature type="active site" description="For GATase activity" evidence="8">
    <location>
        <position position="10"/>
    </location>
</feature>
<dbReference type="InterPro" id="IPR017932">
    <property type="entry name" value="GATase_2_dom"/>
</dbReference>
<keyword evidence="4 9" id="KW-0547">Nucleotide-binding</keyword>
<comment type="catalytic activity">
    <reaction evidence="7">
        <text>L-aspartate + L-glutamine + ATP + H2O = L-asparagine + L-glutamate + AMP + diphosphate + H(+)</text>
        <dbReference type="Rhea" id="RHEA:12228"/>
        <dbReference type="ChEBI" id="CHEBI:15377"/>
        <dbReference type="ChEBI" id="CHEBI:15378"/>
        <dbReference type="ChEBI" id="CHEBI:29985"/>
        <dbReference type="ChEBI" id="CHEBI:29991"/>
        <dbReference type="ChEBI" id="CHEBI:30616"/>
        <dbReference type="ChEBI" id="CHEBI:33019"/>
        <dbReference type="ChEBI" id="CHEBI:58048"/>
        <dbReference type="ChEBI" id="CHEBI:58359"/>
        <dbReference type="ChEBI" id="CHEBI:456215"/>
        <dbReference type="EC" id="6.3.5.4"/>
    </reaction>
</comment>
<keyword evidence="12" id="KW-1185">Reference proteome</keyword>
<dbReference type="CDD" id="cd00712">
    <property type="entry name" value="AsnB"/>
    <property type="match status" value="1"/>
</dbReference>
<evidence type="ECO:0000256" key="4">
    <source>
        <dbReference type="ARBA" id="ARBA00022741"/>
    </source>
</evidence>
<gene>
    <name evidence="11" type="ORF">CCC_00773</name>
</gene>
<evidence type="ECO:0000259" key="10">
    <source>
        <dbReference type="PROSITE" id="PS51278"/>
    </source>
</evidence>
<proteinExistence type="inferred from homology"/>
<evidence type="ECO:0000313" key="12">
    <source>
        <dbReference type="Proteomes" id="UP000031971"/>
    </source>
</evidence>
<feature type="domain" description="Glutamine amidotransferase type-2" evidence="10">
    <location>
        <begin position="10"/>
        <end position="223"/>
    </location>
</feature>
<organism evidence="11 12">
    <name type="scientific">Paramagnetospirillum magnetotacticum MS-1</name>
    <dbReference type="NCBI Taxonomy" id="272627"/>
    <lineage>
        <taxon>Bacteria</taxon>
        <taxon>Pseudomonadati</taxon>
        <taxon>Pseudomonadota</taxon>
        <taxon>Alphaproteobacteria</taxon>
        <taxon>Rhodospirillales</taxon>
        <taxon>Magnetospirillaceae</taxon>
        <taxon>Paramagnetospirillum</taxon>
    </lineage>
</organism>
<evidence type="ECO:0000256" key="7">
    <source>
        <dbReference type="ARBA" id="ARBA00048741"/>
    </source>
</evidence>
<comment type="similarity">
    <text evidence="2">Belongs to the asparagine synthetase family.</text>
</comment>
<dbReference type="InterPro" id="IPR029055">
    <property type="entry name" value="Ntn_hydrolases_N"/>
</dbReference>
<dbReference type="PANTHER" id="PTHR43284:SF1">
    <property type="entry name" value="ASPARAGINE SYNTHETASE"/>
    <property type="match status" value="1"/>
</dbReference>
<dbReference type="AlphaFoldDB" id="A0A0C2U890"/>
<dbReference type="EC" id="6.3.5.4" evidence="3"/>
<dbReference type="InterPro" id="IPR001962">
    <property type="entry name" value="Asn_synthase"/>
</dbReference>
<dbReference type="GO" id="GO:0006529">
    <property type="term" value="P:asparagine biosynthetic process"/>
    <property type="evidence" value="ECO:0007669"/>
    <property type="project" value="UniProtKB-KW"/>
</dbReference>